<proteinExistence type="predicted"/>
<feature type="DNA-binding region" description="H-T-H motif" evidence="2">
    <location>
        <begin position="33"/>
        <end position="52"/>
    </location>
</feature>
<dbReference type="PROSITE" id="PS50977">
    <property type="entry name" value="HTH_TETR_2"/>
    <property type="match status" value="1"/>
</dbReference>
<evidence type="ECO:0000313" key="5">
    <source>
        <dbReference type="Proteomes" id="UP001164390"/>
    </source>
</evidence>
<dbReference type="Pfam" id="PF00440">
    <property type="entry name" value="TetR_N"/>
    <property type="match status" value="1"/>
</dbReference>
<dbReference type="AlphaFoldDB" id="A0AA46TGS3"/>
<evidence type="ECO:0000256" key="1">
    <source>
        <dbReference type="ARBA" id="ARBA00023125"/>
    </source>
</evidence>
<protein>
    <submittedName>
        <fullName evidence="4">TetR/AcrR family transcriptional regulator</fullName>
    </submittedName>
</protein>
<dbReference type="InterPro" id="IPR001647">
    <property type="entry name" value="HTH_TetR"/>
</dbReference>
<dbReference type="PRINTS" id="PR00455">
    <property type="entry name" value="HTHTETR"/>
</dbReference>
<gene>
    <name evidence="4" type="ORF">L0C25_21375</name>
</gene>
<keyword evidence="1 2" id="KW-0238">DNA-binding</keyword>
<dbReference type="SUPFAM" id="SSF46689">
    <property type="entry name" value="Homeodomain-like"/>
    <property type="match status" value="1"/>
</dbReference>
<dbReference type="PANTHER" id="PTHR30055">
    <property type="entry name" value="HTH-TYPE TRANSCRIPTIONAL REGULATOR RUTR"/>
    <property type="match status" value="1"/>
</dbReference>
<dbReference type="RefSeq" id="WP_271633807.1">
    <property type="nucleotide sequence ID" value="NZ_CP094970.1"/>
</dbReference>
<evidence type="ECO:0000256" key="2">
    <source>
        <dbReference type="PROSITE-ProRule" id="PRU00335"/>
    </source>
</evidence>
<dbReference type="Gene3D" id="1.10.357.10">
    <property type="entry name" value="Tetracycline Repressor, domain 2"/>
    <property type="match status" value="1"/>
</dbReference>
<reference evidence="4" key="1">
    <citation type="submission" date="2022-01" db="EMBL/GenBank/DDBJ databases">
        <title>Nocardioidaceae gen. sp. A5X3R13.</title>
        <authorList>
            <person name="Lopez Marin M.A."/>
            <person name="Uhlik O."/>
        </authorList>
    </citation>
    <scope>NUCLEOTIDE SEQUENCE</scope>
    <source>
        <strain evidence="4">A5X3R13</strain>
    </source>
</reference>
<dbReference type="InterPro" id="IPR036271">
    <property type="entry name" value="Tet_transcr_reg_TetR-rel_C_sf"/>
</dbReference>
<dbReference type="EMBL" id="CP094970">
    <property type="protein sequence ID" value="UYM05041.1"/>
    <property type="molecule type" value="Genomic_DNA"/>
</dbReference>
<dbReference type="KEGG" id="sgrg:L0C25_21375"/>
<dbReference type="PANTHER" id="PTHR30055:SF200">
    <property type="entry name" value="HTH-TYPE TRANSCRIPTIONAL REPRESSOR BDCR"/>
    <property type="match status" value="1"/>
</dbReference>
<feature type="domain" description="HTH tetR-type" evidence="3">
    <location>
        <begin position="10"/>
        <end position="70"/>
    </location>
</feature>
<evidence type="ECO:0000259" key="3">
    <source>
        <dbReference type="PROSITE" id="PS50977"/>
    </source>
</evidence>
<dbReference type="InterPro" id="IPR050109">
    <property type="entry name" value="HTH-type_TetR-like_transc_reg"/>
</dbReference>
<accession>A0AA46TGS3</accession>
<name>A0AA46TGS3_9ACTN</name>
<dbReference type="Proteomes" id="UP001164390">
    <property type="component" value="Chromosome"/>
</dbReference>
<keyword evidence="5" id="KW-1185">Reference proteome</keyword>
<sequence>MSTTTTERLTPAGERILASASKLFYEHGINAVGVDRIADEAGTTKKTLYDRFGSKEGLTLAYLRRRYDTWRAFLADYLDAHPDAGHERVLAVFDAIEAWMRANTRGCGFINAYAELAGTGHSGLDVVLEEKAGIRALYVGLVGELGVDAPDRLGGQLALLHEGAIIATTAGNDPGAIALARETAEELVRNAT</sequence>
<dbReference type="SUPFAM" id="SSF48498">
    <property type="entry name" value="Tetracyclin repressor-like, C-terminal domain"/>
    <property type="match status" value="1"/>
</dbReference>
<dbReference type="InterPro" id="IPR009057">
    <property type="entry name" value="Homeodomain-like_sf"/>
</dbReference>
<dbReference type="GO" id="GO:0003700">
    <property type="term" value="F:DNA-binding transcription factor activity"/>
    <property type="evidence" value="ECO:0007669"/>
    <property type="project" value="TreeGrafter"/>
</dbReference>
<organism evidence="4 5">
    <name type="scientific">Solicola gregarius</name>
    <dbReference type="NCBI Taxonomy" id="2908642"/>
    <lineage>
        <taxon>Bacteria</taxon>
        <taxon>Bacillati</taxon>
        <taxon>Actinomycetota</taxon>
        <taxon>Actinomycetes</taxon>
        <taxon>Propionibacteriales</taxon>
        <taxon>Nocardioidaceae</taxon>
        <taxon>Solicola</taxon>
    </lineage>
</organism>
<evidence type="ECO:0000313" key="4">
    <source>
        <dbReference type="EMBL" id="UYM05041.1"/>
    </source>
</evidence>
<dbReference type="GO" id="GO:0000976">
    <property type="term" value="F:transcription cis-regulatory region binding"/>
    <property type="evidence" value="ECO:0007669"/>
    <property type="project" value="TreeGrafter"/>
</dbReference>